<organism evidence="2 3">
    <name type="scientific">Luteolibacter flavescens</name>
    <dbReference type="NCBI Taxonomy" id="1859460"/>
    <lineage>
        <taxon>Bacteria</taxon>
        <taxon>Pseudomonadati</taxon>
        <taxon>Verrucomicrobiota</taxon>
        <taxon>Verrucomicrobiia</taxon>
        <taxon>Verrucomicrobiales</taxon>
        <taxon>Verrucomicrobiaceae</taxon>
        <taxon>Luteolibacter</taxon>
    </lineage>
</organism>
<reference evidence="2 3" key="1">
    <citation type="submission" date="2022-10" db="EMBL/GenBank/DDBJ databases">
        <title>Luteolibacter flavescens strain MCCC 1K03193, whole genome shotgun sequencing project.</title>
        <authorList>
            <person name="Zhao G."/>
            <person name="Shen L."/>
        </authorList>
    </citation>
    <scope>NUCLEOTIDE SEQUENCE [LARGE SCALE GENOMIC DNA]</scope>
    <source>
        <strain evidence="2 3">MCCC 1K03193</strain>
    </source>
</reference>
<keyword evidence="3" id="KW-1185">Reference proteome</keyword>
<evidence type="ECO:0000313" key="3">
    <source>
        <dbReference type="Proteomes" id="UP001207930"/>
    </source>
</evidence>
<dbReference type="InterPro" id="IPR035093">
    <property type="entry name" value="RelE/ParE_toxin_dom_sf"/>
</dbReference>
<name>A0ABT3FV48_9BACT</name>
<dbReference type="Pfam" id="PF05016">
    <property type="entry name" value="ParE_toxin"/>
    <property type="match status" value="1"/>
</dbReference>
<proteinExistence type="predicted"/>
<sequence>MRAEFSAEARADLFDAVAYYEGKEAGLGKRLRDEVARMLLTVVSAPYLWRERRGGYRRVNCPVFPYYLAYVVREEVLVVVAVAHSSRRPGYWQDRL</sequence>
<gene>
    <name evidence="2" type="ORF">OKA04_20290</name>
</gene>
<dbReference type="RefSeq" id="WP_264503043.1">
    <property type="nucleotide sequence ID" value="NZ_JAPDDS010000014.1"/>
</dbReference>
<protein>
    <submittedName>
        <fullName evidence="2">Type II toxin-antitoxin system RelE/ParE family toxin</fullName>
    </submittedName>
</protein>
<dbReference type="Gene3D" id="3.30.2310.20">
    <property type="entry name" value="RelE-like"/>
    <property type="match status" value="1"/>
</dbReference>
<dbReference type="InterPro" id="IPR007712">
    <property type="entry name" value="RelE/ParE_toxin"/>
</dbReference>
<keyword evidence="1" id="KW-1277">Toxin-antitoxin system</keyword>
<dbReference type="Proteomes" id="UP001207930">
    <property type="component" value="Unassembled WGS sequence"/>
</dbReference>
<dbReference type="EMBL" id="JAPDDS010000014">
    <property type="protein sequence ID" value="MCW1887089.1"/>
    <property type="molecule type" value="Genomic_DNA"/>
</dbReference>
<evidence type="ECO:0000313" key="2">
    <source>
        <dbReference type="EMBL" id="MCW1887089.1"/>
    </source>
</evidence>
<evidence type="ECO:0000256" key="1">
    <source>
        <dbReference type="ARBA" id="ARBA00022649"/>
    </source>
</evidence>
<comment type="caution">
    <text evidence="2">The sequence shown here is derived from an EMBL/GenBank/DDBJ whole genome shotgun (WGS) entry which is preliminary data.</text>
</comment>
<accession>A0ABT3FV48</accession>